<dbReference type="AlphaFoldDB" id="A0A4S1XEF3"/>
<organism evidence="3 4">
    <name type="scientific">Sphingomonas gei</name>
    <dbReference type="NCBI Taxonomy" id="1395960"/>
    <lineage>
        <taxon>Bacteria</taxon>
        <taxon>Pseudomonadati</taxon>
        <taxon>Pseudomonadota</taxon>
        <taxon>Alphaproteobacteria</taxon>
        <taxon>Sphingomonadales</taxon>
        <taxon>Sphingomonadaceae</taxon>
        <taxon>Sphingomonas</taxon>
    </lineage>
</organism>
<comment type="caution">
    <text evidence="3">The sequence shown here is derived from an EMBL/GenBank/DDBJ whole genome shotgun (WGS) entry which is preliminary data.</text>
</comment>
<dbReference type="OrthoDB" id="7569414at2"/>
<keyword evidence="2" id="KW-0812">Transmembrane</keyword>
<evidence type="ECO:0000313" key="4">
    <source>
        <dbReference type="Proteomes" id="UP000306147"/>
    </source>
</evidence>
<feature type="transmembrane region" description="Helical" evidence="2">
    <location>
        <begin position="27"/>
        <end position="50"/>
    </location>
</feature>
<feature type="compositionally biased region" description="Basic and acidic residues" evidence="1">
    <location>
        <begin position="92"/>
        <end position="107"/>
    </location>
</feature>
<gene>
    <name evidence="3" type="ORF">E5A73_07330</name>
</gene>
<evidence type="ECO:0000313" key="3">
    <source>
        <dbReference type="EMBL" id="TGX53940.1"/>
    </source>
</evidence>
<evidence type="ECO:0000256" key="2">
    <source>
        <dbReference type="SAM" id="Phobius"/>
    </source>
</evidence>
<reference evidence="3 4" key="1">
    <citation type="submission" date="2019-04" db="EMBL/GenBank/DDBJ databases">
        <title>Sphingomonas psychrotolerans sp. nov., isolated from soil in the Tianshan Mountains, Xinjiang, China.</title>
        <authorList>
            <person name="Luo Y."/>
            <person name="Sheng H."/>
        </authorList>
    </citation>
    <scope>NUCLEOTIDE SEQUENCE [LARGE SCALE GENOMIC DNA]</scope>
    <source>
        <strain evidence="3 4">ZFGT-11</strain>
    </source>
</reference>
<proteinExistence type="predicted"/>
<accession>A0A4S1XEF3</accession>
<evidence type="ECO:0000256" key="1">
    <source>
        <dbReference type="SAM" id="MobiDB-lite"/>
    </source>
</evidence>
<feature type="compositionally biased region" description="Low complexity" evidence="1">
    <location>
        <begin position="69"/>
        <end position="84"/>
    </location>
</feature>
<keyword evidence="2" id="KW-0472">Membrane</keyword>
<feature type="compositionally biased region" description="Polar residues" evidence="1">
    <location>
        <begin position="1"/>
        <end position="17"/>
    </location>
</feature>
<dbReference type="EMBL" id="SRXT01000003">
    <property type="protein sequence ID" value="TGX53940.1"/>
    <property type="molecule type" value="Genomic_DNA"/>
</dbReference>
<keyword evidence="2" id="KW-1133">Transmembrane helix</keyword>
<dbReference type="RefSeq" id="WP_135963178.1">
    <property type="nucleotide sequence ID" value="NZ_SRXT01000003.1"/>
</dbReference>
<feature type="region of interest" description="Disordered" evidence="1">
    <location>
        <begin position="1"/>
        <end position="25"/>
    </location>
</feature>
<name>A0A4S1XEF3_9SPHN</name>
<feature type="region of interest" description="Disordered" evidence="1">
    <location>
        <begin position="60"/>
        <end position="123"/>
    </location>
</feature>
<protein>
    <submittedName>
        <fullName evidence="3">Uncharacterized protein</fullName>
    </submittedName>
</protein>
<dbReference type="Proteomes" id="UP000306147">
    <property type="component" value="Unassembled WGS sequence"/>
</dbReference>
<keyword evidence="4" id="KW-1185">Reference proteome</keyword>
<sequence>MANSTGKIKTPAKNQARSADKGSSKRALALGTLSVGAVVGAIVAAAFGLLKGGKQTYVAGKPLSGSSLTPANAPEAAKAAATAEHVPTDLMGDEHPGPEDRAIEAFRPDPTAPIPASERDAFRPALAGASAPALVKDEAR</sequence>